<reference evidence="3" key="1">
    <citation type="submission" date="2011-02" db="EMBL/GenBank/DDBJ databases">
        <authorList>
            <person name="Aslett M."/>
        </authorList>
    </citation>
    <scope>NUCLEOTIDE SEQUENCE</scope>
    <source>
        <strain evidence="3">Liverpool</strain>
    </source>
</reference>
<keyword evidence="5" id="KW-1185">Reference proteome</keyword>
<feature type="chain" id="PRO_5007655300" description="Transmembrane protein" evidence="2">
    <location>
        <begin position="24"/>
        <end position="189"/>
    </location>
</feature>
<evidence type="ECO:0000256" key="1">
    <source>
        <dbReference type="SAM" id="Phobius"/>
    </source>
</evidence>
<evidence type="ECO:0000313" key="3">
    <source>
        <dbReference type="EMBL" id="CBZ55196.1"/>
    </source>
</evidence>
<gene>
    <name evidence="4" type="ORF">BN1204_056200</name>
    <name evidence="3" type="ORF">NCLIV_056200</name>
</gene>
<feature type="signal peptide" evidence="2">
    <location>
        <begin position="1"/>
        <end position="23"/>
    </location>
</feature>
<dbReference type="InParanoid" id="F0VNA0"/>
<reference evidence="5" key="3">
    <citation type="journal article" date="2012" name="PLoS Pathog.">
        <title>Comparative genomics of the apicomplexan parasites Toxoplasma gondii and Neospora caninum: Coccidia differing in host range and transmission strategy.</title>
        <authorList>
            <person name="Reid A.J."/>
            <person name="Vermont S.J."/>
            <person name="Cotton J.A."/>
            <person name="Harris D."/>
            <person name="Hill-Cawthorne G.A."/>
            <person name="Konen-Waisman S."/>
            <person name="Latham S.M."/>
            <person name="Mourier T."/>
            <person name="Norton R."/>
            <person name="Quail M.A."/>
            <person name="Sanders M."/>
            <person name="Shanmugam D."/>
            <person name="Sohal A."/>
            <person name="Wasmuth J.D."/>
            <person name="Brunk B."/>
            <person name="Grigg M.E."/>
            <person name="Howard J.C."/>
            <person name="Parkinson J."/>
            <person name="Roos D.S."/>
            <person name="Trees A.J."/>
            <person name="Berriman M."/>
            <person name="Pain A."/>
            <person name="Wastling J.M."/>
        </authorList>
    </citation>
    <scope>NUCLEOTIDE SEQUENCE [LARGE SCALE GENOMIC DNA]</scope>
    <source>
        <strain evidence="5">Liverpool</strain>
    </source>
</reference>
<accession>F0VNA0</accession>
<evidence type="ECO:0000313" key="5">
    <source>
        <dbReference type="Proteomes" id="UP000007494"/>
    </source>
</evidence>
<dbReference type="Proteomes" id="UP000007494">
    <property type="component" value="Chromosome XI"/>
</dbReference>
<proteinExistence type="predicted"/>
<dbReference type="EMBL" id="FR823392">
    <property type="protein sequence ID" value="CBZ55196.1"/>
    <property type="molecule type" value="Genomic_DNA"/>
</dbReference>
<keyword evidence="1" id="KW-1133">Transmembrane helix</keyword>
<keyword evidence="2" id="KW-0732">Signal</keyword>
<name>F0VNA0_NEOCL</name>
<feature type="transmembrane region" description="Helical" evidence="1">
    <location>
        <begin position="109"/>
        <end position="129"/>
    </location>
</feature>
<evidence type="ECO:0000256" key="2">
    <source>
        <dbReference type="SAM" id="SignalP"/>
    </source>
</evidence>
<feature type="transmembrane region" description="Helical" evidence="1">
    <location>
        <begin position="158"/>
        <end position="177"/>
    </location>
</feature>
<dbReference type="GeneID" id="13446911"/>
<dbReference type="AlphaFoldDB" id="F0VNA0"/>
<reference evidence="4" key="4">
    <citation type="journal article" date="2015" name="PLoS ONE">
        <title>Comprehensive Evaluation of Toxoplasma gondii VEG and Neospora caninum LIV Genomes with Tachyzoite Stage Transcriptome and Proteome Defines Novel Transcript Features.</title>
        <authorList>
            <person name="Ramaprasad A."/>
            <person name="Mourier T."/>
            <person name="Naeem R."/>
            <person name="Malas T.B."/>
            <person name="Moussa E."/>
            <person name="Panigrahi A."/>
            <person name="Vermont S.J."/>
            <person name="Otto T.D."/>
            <person name="Wastling J."/>
            <person name="Pain A."/>
        </authorList>
    </citation>
    <scope>NUCLEOTIDE SEQUENCE</scope>
    <source>
        <strain evidence="4">Liverpool</strain>
    </source>
</reference>
<evidence type="ECO:0000313" key="4">
    <source>
        <dbReference type="EMBL" id="CEL69923.1"/>
    </source>
</evidence>
<dbReference type="RefSeq" id="XP_003885224.1">
    <property type="nucleotide sequence ID" value="XM_003885175.1"/>
</dbReference>
<sequence>MALSSRVILALFFASLIVPVCFGAAPSDSAGVAVEEDAEAMSRAKEEYAPAAPQDDAVEGDEALAELEGKEDAAEGESVKIMGADRGALYHIQPLVKQARSFVRKNKPAAIGGGVAAALALITLSALLFSGGSSDKSSAPSRGALPTRVAFAAKNKGMMALGALAAAAAVAALYFLSNRGDGLASPPLQ</sequence>
<dbReference type="eggNOG" id="ENOG502TMB2">
    <property type="taxonomic scope" value="Eukaryota"/>
</dbReference>
<dbReference type="EMBL" id="LN714486">
    <property type="protein sequence ID" value="CEL69923.1"/>
    <property type="molecule type" value="Genomic_DNA"/>
</dbReference>
<organism evidence="3 5">
    <name type="scientific">Neospora caninum (strain Liverpool)</name>
    <dbReference type="NCBI Taxonomy" id="572307"/>
    <lineage>
        <taxon>Eukaryota</taxon>
        <taxon>Sar</taxon>
        <taxon>Alveolata</taxon>
        <taxon>Apicomplexa</taxon>
        <taxon>Conoidasida</taxon>
        <taxon>Coccidia</taxon>
        <taxon>Eucoccidiorida</taxon>
        <taxon>Eimeriorina</taxon>
        <taxon>Sarcocystidae</taxon>
        <taxon>Neospora</taxon>
    </lineage>
</organism>
<keyword evidence="1" id="KW-0812">Transmembrane</keyword>
<evidence type="ECO:0008006" key="6">
    <source>
        <dbReference type="Google" id="ProtNLM"/>
    </source>
</evidence>
<reference evidence="3" key="2">
    <citation type="submission" date="2011-03" db="EMBL/GenBank/DDBJ databases">
        <title>Comparative genomics and transcriptomics of Neospora caninum and Toxoplasma gondii.</title>
        <authorList>
            <person name="Reid A.J."/>
            <person name="Sohal A."/>
            <person name="Harris D."/>
            <person name="Quail M."/>
            <person name="Sanders M."/>
            <person name="Berriman M."/>
            <person name="Wastling J.M."/>
            <person name="Pain A."/>
        </authorList>
    </citation>
    <scope>NUCLEOTIDE SEQUENCE</scope>
    <source>
        <strain evidence="3">Liverpool</strain>
    </source>
</reference>
<dbReference type="OMA" id="IMGADRG"/>
<protein>
    <recommendedName>
        <fullName evidence="6">Transmembrane protein</fullName>
    </recommendedName>
</protein>
<keyword evidence="1" id="KW-0472">Membrane</keyword>
<dbReference type="VEuPathDB" id="ToxoDB:NCLIV_056200"/>